<dbReference type="HAMAP" id="MF_00165">
    <property type="entry name" value="Thymidylate_kinase"/>
    <property type="match status" value="1"/>
</dbReference>
<dbReference type="CDD" id="cd01672">
    <property type="entry name" value="TMPK"/>
    <property type="match status" value="1"/>
</dbReference>
<evidence type="ECO:0000259" key="11">
    <source>
        <dbReference type="Pfam" id="PF02223"/>
    </source>
</evidence>
<dbReference type="SUPFAM" id="SSF52540">
    <property type="entry name" value="P-loop containing nucleoside triphosphate hydrolases"/>
    <property type="match status" value="1"/>
</dbReference>
<comment type="catalytic activity">
    <reaction evidence="9 10">
        <text>dTMP + ATP = dTDP + ADP</text>
        <dbReference type="Rhea" id="RHEA:13517"/>
        <dbReference type="ChEBI" id="CHEBI:30616"/>
        <dbReference type="ChEBI" id="CHEBI:58369"/>
        <dbReference type="ChEBI" id="CHEBI:63528"/>
        <dbReference type="ChEBI" id="CHEBI:456216"/>
        <dbReference type="EC" id="2.7.4.9"/>
    </reaction>
</comment>
<dbReference type="InterPro" id="IPR018094">
    <property type="entry name" value="Thymidylate_kinase"/>
</dbReference>
<feature type="binding site" evidence="10">
    <location>
        <begin position="10"/>
        <end position="17"/>
    </location>
    <ligand>
        <name>ATP</name>
        <dbReference type="ChEBI" id="CHEBI:30616"/>
    </ligand>
</feature>
<dbReference type="EC" id="2.7.4.9" evidence="2 10"/>
<evidence type="ECO:0000256" key="7">
    <source>
        <dbReference type="ARBA" id="ARBA00022777"/>
    </source>
</evidence>
<dbReference type="Pfam" id="PF02223">
    <property type="entry name" value="Thymidylate_kin"/>
    <property type="match status" value="1"/>
</dbReference>
<keyword evidence="13" id="KW-1185">Reference proteome</keyword>
<protein>
    <recommendedName>
        <fullName evidence="3 10">Thymidylate kinase</fullName>
        <ecNumber evidence="2 10">2.7.4.9</ecNumber>
    </recommendedName>
    <alternativeName>
        <fullName evidence="10">dTMP kinase</fullName>
    </alternativeName>
</protein>
<evidence type="ECO:0000256" key="8">
    <source>
        <dbReference type="ARBA" id="ARBA00022840"/>
    </source>
</evidence>
<dbReference type="Gene3D" id="3.40.50.300">
    <property type="entry name" value="P-loop containing nucleotide triphosphate hydrolases"/>
    <property type="match status" value="1"/>
</dbReference>
<evidence type="ECO:0000313" key="12">
    <source>
        <dbReference type="EMBL" id="MCQ4923938.1"/>
    </source>
</evidence>
<accession>A0ABT1SBU3</accession>
<evidence type="ECO:0000256" key="3">
    <source>
        <dbReference type="ARBA" id="ARBA00017144"/>
    </source>
</evidence>
<dbReference type="NCBIfam" id="TIGR00041">
    <property type="entry name" value="DTMP_kinase"/>
    <property type="match status" value="1"/>
</dbReference>
<comment type="function">
    <text evidence="10">Phosphorylation of dTMP to form dTDP in both de novo and salvage pathways of dTTP synthesis.</text>
</comment>
<evidence type="ECO:0000256" key="6">
    <source>
        <dbReference type="ARBA" id="ARBA00022741"/>
    </source>
</evidence>
<evidence type="ECO:0000256" key="9">
    <source>
        <dbReference type="ARBA" id="ARBA00048743"/>
    </source>
</evidence>
<dbReference type="InterPro" id="IPR039430">
    <property type="entry name" value="Thymidylate_kin-like_dom"/>
</dbReference>
<dbReference type="Proteomes" id="UP001524478">
    <property type="component" value="Unassembled WGS sequence"/>
</dbReference>
<organism evidence="12 13">
    <name type="scientific">Tissierella carlieri</name>
    <dbReference type="NCBI Taxonomy" id="689904"/>
    <lineage>
        <taxon>Bacteria</taxon>
        <taxon>Bacillati</taxon>
        <taxon>Bacillota</taxon>
        <taxon>Tissierellia</taxon>
        <taxon>Tissierellales</taxon>
        <taxon>Tissierellaceae</taxon>
        <taxon>Tissierella</taxon>
    </lineage>
</organism>
<dbReference type="PANTHER" id="PTHR10344:SF4">
    <property type="entry name" value="UMP-CMP KINASE 2, MITOCHONDRIAL"/>
    <property type="match status" value="1"/>
</dbReference>
<keyword evidence="7 10" id="KW-0418">Kinase</keyword>
<keyword evidence="4 10" id="KW-0808">Transferase</keyword>
<evidence type="ECO:0000256" key="4">
    <source>
        <dbReference type="ARBA" id="ARBA00022679"/>
    </source>
</evidence>
<dbReference type="InterPro" id="IPR018095">
    <property type="entry name" value="Thymidylate_kin_CS"/>
</dbReference>
<evidence type="ECO:0000256" key="10">
    <source>
        <dbReference type="HAMAP-Rule" id="MF_00165"/>
    </source>
</evidence>
<keyword evidence="6 10" id="KW-0547">Nucleotide-binding</keyword>
<evidence type="ECO:0000256" key="1">
    <source>
        <dbReference type="ARBA" id="ARBA00009776"/>
    </source>
</evidence>
<comment type="similarity">
    <text evidence="1 10">Belongs to the thymidylate kinase family.</text>
</comment>
<gene>
    <name evidence="10 12" type="primary">tmk</name>
    <name evidence="12" type="ORF">NE686_12630</name>
</gene>
<sequence>MRGLFIALEGPDGSGKSTIIKLIGNYLKDRGIEFVMTREPGGTLIGEEIRHIVLDEKNTAISNETEALLYAAARGQHVHEKILPSLEEGKLVLCERFVLSSLAYQGVGRELGIEKVKYINDFATRGVYPDLILFFYVDPEVTLERKTGNQGGDRLEQEGNDFHRTVYEGYMELLKLYPKNIKVIDATKSIEEVLEQSIKEVEDLLTKKRE</sequence>
<dbReference type="InterPro" id="IPR027417">
    <property type="entry name" value="P-loop_NTPase"/>
</dbReference>
<name>A0ABT1SBU3_9FIRM</name>
<dbReference type="RefSeq" id="WP_256311779.1">
    <property type="nucleotide sequence ID" value="NZ_JANGAC010000009.1"/>
</dbReference>
<evidence type="ECO:0000313" key="13">
    <source>
        <dbReference type="Proteomes" id="UP001524478"/>
    </source>
</evidence>
<dbReference type="EMBL" id="JANGAC010000009">
    <property type="protein sequence ID" value="MCQ4923938.1"/>
    <property type="molecule type" value="Genomic_DNA"/>
</dbReference>
<proteinExistence type="inferred from homology"/>
<dbReference type="GO" id="GO:0004798">
    <property type="term" value="F:dTMP kinase activity"/>
    <property type="evidence" value="ECO:0007669"/>
    <property type="project" value="UniProtKB-EC"/>
</dbReference>
<dbReference type="PROSITE" id="PS01331">
    <property type="entry name" value="THYMIDYLATE_KINASE"/>
    <property type="match status" value="1"/>
</dbReference>
<evidence type="ECO:0000256" key="2">
    <source>
        <dbReference type="ARBA" id="ARBA00012980"/>
    </source>
</evidence>
<comment type="caution">
    <text evidence="12">The sequence shown here is derived from an EMBL/GenBank/DDBJ whole genome shotgun (WGS) entry which is preliminary data.</text>
</comment>
<keyword evidence="8 10" id="KW-0067">ATP-binding</keyword>
<keyword evidence="5 10" id="KW-0545">Nucleotide biosynthesis</keyword>
<reference evidence="12 13" key="1">
    <citation type="submission" date="2022-06" db="EMBL/GenBank/DDBJ databases">
        <title>Isolation of gut microbiota from human fecal samples.</title>
        <authorList>
            <person name="Pamer E.G."/>
            <person name="Barat B."/>
            <person name="Waligurski E."/>
            <person name="Medina S."/>
            <person name="Paddock L."/>
            <person name="Mostad J."/>
        </authorList>
    </citation>
    <scope>NUCLEOTIDE SEQUENCE [LARGE SCALE GENOMIC DNA]</scope>
    <source>
        <strain evidence="12 13">DFI.7.95</strain>
    </source>
</reference>
<evidence type="ECO:0000256" key="5">
    <source>
        <dbReference type="ARBA" id="ARBA00022727"/>
    </source>
</evidence>
<feature type="domain" description="Thymidylate kinase-like" evidence="11">
    <location>
        <begin position="8"/>
        <end position="195"/>
    </location>
</feature>
<dbReference type="PANTHER" id="PTHR10344">
    <property type="entry name" value="THYMIDYLATE KINASE"/>
    <property type="match status" value="1"/>
</dbReference>